<sequence>MPQAVSSEHNDVAISSQDEAVDTLNRQWVEGTVQSPVEHQFILKLAPKLVAAFLEDTTKDSTAIAEIVLLAQVLDREHYRILLRCFIADFEGSCLLGTELLQGLVRLVQSASPGFLDPDDLVKILAKLSTSLQGTHQQSPLHPYLLTLAVSRVLDVMADHKVQELNRVALHEPLFAVLSGLRGHTDPYLMYQACYAFQALLRVPDDETTFQSFLRHSTGMVDGLVKVSGLIQLNFTGFMEGLKEVQGAVGKTVDTIKTAYEGIMSLAESGKGIFDSAREGVRSGRKRQWYLAIRGATRLVEEGRLADLRSLITHAPCRQDPFFQMGICQLLGEIADDDAWHDITRKQAIDFMGKLYHSDQDWGQEKDVKQWMRTIIRRVSMVQNQVVKDHALNLMHDMRDNGDSKFSSESPLRPRLSLPDLYPLLNQAQGITDIEMDVCRMVRNQLECHWGQELSVTVPVYIPPQAKATLQEPDTIHSPLMEELQSFLRSERLVFLLMGDAGAGKTTFNHKLAFDLCKSYTAGTPIPLFVSLPLCERPGHDIIAEELRRCRFSDAQIKELEQQQRQIVLICDGYDEKQLSINLHNANRLNQPGRWNAKLIVSCRSQYLKNGYRDDFLPTPTRRSNRVAASDLFQEAVIVPFTEDQIEDYVKQFVELPDDELLFKDRPRWNADDYMKRLQKIPNLMDMVGNPFLLSVSLQVLHRIIGINVDLKTVRVTSVQLYDIFVKEWVERGRKRLQVRKSTLAPDERQALTWLDNDRVSFTQHTINFMKSLSTSIFDNQAEESSTIEYSQLTDGKSWKAQHFQDNAENRLFWETSLLVGTGMERRFLHRSLLEYFYSLVFFDPSEKIKPESSGSSSGSGVPSYDAFQDSLKTVALSKRSIVEEPLVVQFLAERARTEPDLLQLLVDLMDTKVSDDEPFQGAMNARAILIAADIPYRGVDLRTISDQYD</sequence>
<gene>
    <name evidence="3" type="ORF">BGZ70_001385</name>
</gene>
<evidence type="ECO:0008006" key="5">
    <source>
        <dbReference type="Google" id="ProtNLM"/>
    </source>
</evidence>
<dbReference type="Pfam" id="PF23948">
    <property type="entry name" value="ARM_5"/>
    <property type="match status" value="1"/>
</dbReference>
<feature type="domain" description="Arm-like repeat" evidence="2">
    <location>
        <begin position="34"/>
        <end position="382"/>
    </location>
</feature>
<keyword evidence="4" id="KW-1185">Reference proteome</keyword>
<dbReference type="InterPro" id="IPR016024">
    <property type="entry name" value="ARM-type_fold"/>
</dbReference>
<feature type="domain" description="NACHT" evidence="1">
    <location>
        <begin position="495"/>
        <end position="653"/>
    </location>
</feature>
<dbReference type="SUPFAM" id="SSF48371">
    <property type="entry name" value="ARM repeat"/>
    <property type="match status" value="1"/>
</dbReference>
<evidence type="ECO:0000259" key="1">
    <source>
        <dbReference type="Pfam" id="PF05729"/>
    </source>
</evidence>
<dbReference type="InterPro" id="IPR056251">
    <property type="entry name" value="Arm_rpt_dom"/>
</dbReference>
<dbReference type="InterPro" id="IPR007111">
    <property type="entry name" value="NACHT_NTPase"/>
</dbReference>
<evidence type="ECO:0000313" key="3">
    <source>
        <dbReference type="EMBL" id="KAF9950436.1"/>
    </source>
</evidence>
<comment type="caution">
    <text evidence="3">The sequence shown here is derived from an EMBL/GenBank/DDBJ whole genome shotgun (WGS) entry which is preliminary data.</text>
</comment>
<protein>
    <recommendedName>
        <fullName evidence="5">NACHT domain-containing protein</fullName>
    </recommendedName>
</protein>
<accession>A0A9P6IW27</accession>
<dbReference type="OrthoDB" id="2443807at2759"/>
<dbReference type="Gene3D" id="3.40.50.300">
    <property type="entry name" value="P-loop containing nucleotide triphosphate hydrolases"/>
    <property type="match status" value="1"/>
</dbReference>
<organism evidence="3 4">
    <name type="scientific">Mortierella alpina</name>
    <name type="common">Oleaginous fungus</name>
    <name type="synonym">Mortierella renispora</name>
    <dbReference type="NCBI Taxonomy" id="64518"/>
    <lineage>
        <taxon>Eukaryota</taxon>
        <taxon>Fungi</taxon>
        <taxon>Fungi incertae sedis</taxon>
        <taxon>Mucoromycota</taxon>
        <taxon>Mortierellomycotina</taxon>
        <taxon>Mortierellomycetes</taxon>
        <taxon>Mortierellales</taxon>
        <taxon>Mortierellaceae</taxon>
        <taxon>Mortierella</taxon>
    </lineage>
</organism>
<dbReference type="Proteomes" id="UP000738359">
    <property type="component" value="Unassembled WGS sequence"/>
</dbReference>
<dbReference type="EMBL" id="JAAAHY010001301">
    <property type="protein sequence ID" value="KAF9950436.1"/>
    <property type="molecule type" value="Genomic_DNA"/>
</dbReference>
<name>A0A9P6IW27_MORAP</name>
<dbReference type="Pfam" id="PF05729">
    <property type="entry name" value="NACHT"/>
    <property type="match status" value="1"/>
</dbReference>
<proteinExistence type="predicted"/>
<dbReference type="SUPFAM" id="SSF52540">
    <property type="entry name" value="P-loop containing nucleoside triphosphate hydrolases"/>
    <property type="match status" value="1"/>
</dbReference>
<evidence type="ECO:0000259" key="2">
    <source>
        <dbReference type="Pfam" id="PF23948"/>
    </source>
</evidence>
<reference evidence="3" key="1">
    <citation type="journal article" date="2020" name="Fungal Divers.">
        <title>Resolving the Mortierellaceae phylogeny through synthesis of multi-gene phylogenetics and phylogenomics.</title>
        <authorList>
            <person name="Vandepol N."/>
            <person name="Liber J."/>
            <person name="Desiro A."/>
            <person name="Na H."/>
            <person name="Kennedy M."/>
            <person name="Barry K."/>
            <person name="Grigoriev I.V."/>
            <person name="Miller A.N."/>
            <person name="O'Donnell K."/>
            <person name="Stajich J.E."/>
            <person name="Bonito G."/>
        </authorList>
    </citation>
    <scope>NUCLEOTIDE SEQUENCE</scope>
    <source>
        <strain evidence="3">CK1249</strain>
    </source>
</reference>
<dbReference type="AlphaFoldDB" id="A0A9P6IW27"/>
<dbReference type="InterPro" id="IPR027417">
    <property type="entry name" value="P-loop_NTPase"/>
</dbReference>
<evidence type="ECO:0000313" key="4">
    <source>
        <dbReference type="Proteomes" id="UP000738359"/>
    </source>
</evidence>